<evidence type="ECO:0000313" key="5">
    <source>
        <dbReference type="EMBL" id="KAF7671044.1"/>
    </source>
</evidence>
<comment type="caution">
    <text evidence="5">The sequence shown here is derived from an EMBL/GenBank/DDBJ whole genome shotgun (WGS) entry which is preliminary data.</text>
</comment>
<dbReference type="InterPro" id="IPR008030">
    <property type="entry name" value="NmrA-like"/>
</dbReference>
<evidence type="ECO:0000256" key="1">
    <source>
        <dbReference type="ARBA" id="ARBA00005725"/>
    </source>
</evidence>
<dbReference type="Gene3D" id="3.40.50.720">
    <property type="entry name" value="NAD(P)-binding Rossmann-like Domain"/>
    <property type="match status" value="1"/>
</dbReference>
<dbReference type="EMBL" id="JAAABM010000025">
    <property type="protein sequence ID" value="KAF7671044.1"/>
    <property type="molecule type" value="Genomic_DNA"/>
</dbReference>
<gene>
    <name evidence="5" type="ORF">GT037_010825</name>
</gene>
<evidence type="ECO:0000256" key="3">
    <source>
        <dbReference type="ARBA" id="ARBA00023002"/>
    </source>
</evidence>
<dbReference type="InterPro" id="IPR036291">
    <property type="entry name" value="NAD(P)-bd_dom_sf"/>
</dbReference>
<name>A0A8H7AT22_9PLEO</name>
<dbReference type="GeneID" id="62209050"/>
<keyword evidence="6" id="KW-1185">Reference proteome</keyword>
<accession>A0A8H7AT22</accession>
<dbReference type="Gene3D" id="3.90.25.10">
    <property type="entry name" value="UDP-galactose 4-epimerase, domain 1"/>
    <property type="match status" value="1"/>
</dbReference>
<evidence type="ECO:0000256" key="2">
    <source>
        <dbReference type="ARBA" id="ARBA00022857"/>
    </source>
</evidence>
<keyword evidence="3" id="KW-0560">Oxidoreductase</keyword>
<dbReference type="InterPro" id="IPR051609">
    <property type="entry name" value="NmrA/Isoflavone_reductase-like"/>
</dbReference>
<sequence>MSRVAIAGGTGGVGRTIVEELVRQGKQDVVVLSRKSNSLKGLESVPVFAVDYNDVTSTAATLRDLRIETIISTLSLFTEEVGEAQLKLIQAAIESKSVKRFAPSEFAFNYLRPGLRDFHDAAQMRIDAANMLRNSQLQFTRFVFGWILDTWNPSRAKTNLPPMTWVVDFEHRQARIPGDGMDPFTVLHSHDIAKYIAELLDDGRPWPEMSAFAGDRLSFNDMVEMAENITGKKFEVSFEPVVNLEKKDVVVLDQPEGSYDFGEGLREVTAEFGLMVVKGMMDVKADGLRNEEYPSVKPIKVKTWMQQIWGSQAC</sequence>
<keyword evidence="2" id="KW-0521">NADP</keyword>
<reference evidence="5" key="1">
    <citation type="submission" date="2020-01" db="EMBL/GenBank/DDBJ databases">
        <authorList>
            <person name="Feng Z.H.Z."/>
        </authorList>
    </citation>
    <scope>NUCLEOTIDE SEQUENCE</scope>
    <source>
        <strain evidence="5">CBS107.38</strain>
    </source>
</reference>
<comment type="similarity">
    <text evidence="1">Belongs to the NmrA-type oxidoreductase family. Isoflavone reductase subfamily.</text>
</comment>
<reference evidence="5" key="2">
    <citation type="submission" date="2020-08" db="EMBL/GenBank/DDBJ databases">
        <title>Draft Genome Sequence of Cumin Blight Pathogen Alternaria burnsii.</title>
        <authorList>
            <person name="Feng Z."/>
        </authorList>
    </citation>
    <scope>NUCLEOTIDE SEQUENCE</scope>
    <source>
        <strain evidence="5">CBS107.38</strain>
    </source>
</reference>
<dbReference type="OrthoDB" id="10000533at2759"/>
<dbReference type="Proteomes" id="UP000596902">
    <property type="component" value="Unassembled WGS sequence"/>
</dbReference>
<dbReference type="AlphaFoldDB" id="A0A8H7AT22"/>
<protein>
    <recommendedName>
        <fullName evidence="4">NmrA-like domain-containing protein</fullName>
    </recommendedName>
</protein>
<organism evidence="5 6">
    <name type="scientific">Alternaria burnsii</name>
    <dbReference type="NCBI Taxonomy" id="1187904"/>
    <lineage>
        <taxon>Eukaryota</taxon>
        <taxon>Fungi</taxon>
        <taxon>Dikarya</taxon>
        <taxon>Ascomycota</taxon>
        <taxon>Pezizomycotina</taxon>
        <taxon>Dothideomycetes</taxon>
        <taxon>Pleosporomycetidae</taxon>
        <taxon>Pleosporales</taxon>
        <taxon>Pleosporineae</taxon>
        <taxon>Pleosporaceae</taxon>
        <taxon>Alternaria</taxon>
        <taxon>Alternaria sect. Alternaria</taxon>
    </lineage>
</organism>
<proteinExistence type="inferred from homology"/>
<dbReference type="PANTHER" id="PTHR47706:SF4">
    <property type="entry name" value="NMRA-LIKE DOMAIN-CONTAINING PROTEIN"/>
    <property type="match status" value="1"/>
</dbReference>
<dbReference type="RefSeq" id="XP_038781426.1">
    <property type="nucleotide sequence ID" value="XM_038935872.1"/>
</dbReference>
<dbReference type="GO" id="GO:0016491">
    <property type="term" value="F:oxidoreductase activity"/>
    <property type="evidence" value="ECO:0007669"/>
    <property type="project" value="UniProtKB-KW"/>
</dbReference>
<evidence type="ECO:0000313" key="6">
    <source>
        <dbReference type="Proteomes" id="UP000596902"/>
    </source>
</evidence>
<evidence type="ECO:0000259" key="4">
    <source>
        <dbReference type="Pfam" id="PF05368"/>
    </source>
</evidence>
<dbReference type="SUPFAM" id="SSF51735">
    <property type="entry name" value="NAD(P)-binding Rossmann-fold domains"/>
    <property type="match status" value="1"/>
</dbReference>
<dbReference type="PANTHER" id="PTHR47706">
    <property type="entry name" value="NMRA-LIKE FAMILY PROTEIN"/>
    <property type="match status" value="1"/>
</dbReference>
<dbReference type="Pfam" id="PF05368">
    <property type="entry name" value="NmrA"/>
    <property type="match status" value="1"/>
</dbReference>
<feature type="domain" description="NmrA-like" evidence="4">
    <location>
        <begin position="2"/>
        <end position="249"/>
    </location>
</feature>